<comment type="caution">
    <text evidence="3">The sequence shown here is derived from an EMBL/GenBank/DDBJ whole genome shotgun (WGS) entry which is preliminary data.</text>
</comment>
<evidence type="ECO:0000313" key="3">
    <source>
        <dbReference type="EMBL" id="MQW38385.1"/>
    </source>
</evidence>
<keyword evidence="1" id="KW-0175">Coiled coil</keyword>
<protein>
    <submittedName>
        <fullName evidence="3">Uncharacterized protein</fullName>
    </submittedName>
</protein>
<dbReference type="EMBL" id="WITJ01000001">
    <property type="protein sequence ID" value="MQW38385.1"/>
    <property type="molecule type" value="Genomic_DNA"/>
</dbReference>
<reference evidence="3 4" key="1">
    <citation type="submission" date="2019-10" db="EMBL/GenBank/DDBJ databases">
        <authorList>
            <person name="Dong K."/>
        </authorList>
    </citation>
    <scope>NUCLEOTIDE SEQUENCE [LARGE SCALE GENOMIC DNA]</scope>
    <source>
        <strain evidence="3 4">DSM 28960</strain>
    </source>
</reference>
<keyword evidence="4" id="KW-1185">Reference proteome</keyword>
<proteinExistence type="predicted"/>
<organism evidence="3 4">
    <name type="scientific">Lactococcus hircilactis</name>
    <dbReference type="NCBI Taxonomy" id="1494462"/>
    <lineage>
        <taxon>Bacteria</taxon>
        <taxon>Bacillati</taxon>
        <taxon>Bacillota</taxon>
        <taxon>Bacilli</taxon>
        <taxon>Lactobacillales</taxon>
        <taxon>Streptococcaceae</taxon>
        <taxon>Lactococcus</taxon>
    </lineage>
</organism>
<evidence type="ECO:0000256" key="1">
    <source>
        <dbReference type="SAM" id="Coils"/>
    </source>
</evidence>
<feature type="coiled-coil region" evidence="1">
    <location>
        <begin position="26"/>
        <end position="53"/>
    </location>
</feature>
<evidence type="ECO:0000313" key="4">
    <source>
        <dbReference type="Proteomes" id="UP000439550"/>
    </source>
</evidence>
<feature type="region of interest" description="Disordered" evidence="2">
    <location>
        <begin position="152"/>
        <end position="173"/>
    </location>
</feature>
<gene>
    <name evidence="3" type="ORF">GHI93_00270</name>
</gene>
<dbReference type="AlphaFoldDB" id="A0A7X1Z8E8"/>
<name>A0A7X1Z8E8_9LACT</name>
<dbReference type="Proteomes" id="UP000439550">
    <property type="component" value="Unassembled WGS sequence"/>
</dbReference>
<feature type="compositionally biased region" description="Polar residues" evidence="2">
    <location>
        <begin position="152"/>
        <end position="166"/>
    </location>
</feature>
<dbReference type="RefSeq" id="WP_153494533.1">
    <property type="nucleotide sequence ID" value="NZ_CBCRWP010000001.1"/>
</dbReference>
<dbReference type="OrthoDB" id="2242056at2"/>
<evidence type="ECO:0000256" key="2">
    <source>
        <dbReference type="SAM" id="MobiDB-lite"/>
    </source>
</evidence>
<accession>A0A7X1Z8E8</accession>
<sequence>MEEQAEFNRTVKELRRDTTRGVTNAIRFFHNRVQEKERRAAHAEQKLNREEAEAFRQSLKTPGEKSYEFMLDSGRDISYHTLDPNTDLERLKGYLDGERLQYCIRESSLDQSQEMVYFTKDRAKVTRALEKALNDTLKQNDKLSEQERFTQNWQSEQERVSPNNKLGWTPSGKDYEGFERDDSRIYQSYDSKGQIEWSSDNLPTQPLPETLIQPFPLDNEISIEKLTAFMKSYDLTVAFENQKNGGTQMYLLMRSDKLSSQKAALKAAFLALEKNPDLIRKVRPTMKEALNKAKVQEKQLLLEASKKAAHQAKDLGQDIGRGVRR</sequence>